<sequence length="218" mass="24857">MNTPATDREHIVDAALALAADSHWENLRLYDVAANLGISLNDIRRHFREKEDLVEAWFDRADAAMLAVPETPGFHELTSTERIHKLIMAWLDALAPYRLVTRQMIVNKLEPGHLHVQIPGLLRVSRTVQWVREAAGRNATFVRRALEETALTSIYLATFAHWMADDSVGGQKTRRFLELRLRDAERLDHLVFRKRGRSEMPPPTETPRDEVAPATGKP</sequence>
<evidence type="ECO:0000256" key="1">
    <source>
        <dbReference type="ARBA" id="ARBA00023125"/>
    </source>
</evidence>
<keyword evidence="6" id="KW-1185">Reference proteome</keyword>
<evidence type="ECO:0000259" key="4">
    <source>
        <dbReference type="PROSITE" id="PS50977"/>
    </source>
</evidence>
<proteinExistence type="predicted"/>
<dbReference type="InterPro" id="IPR001647">
    <property type="entry name" value="HTH_TetR"/>
</dbReference>
<dbReference type="Pfam" id="PF08511">
    <property type="entry name" value="COQ9"/>
    <property type="match status" value="1"/>
</dbReference>
<dbReference type="InterPro" id="IPR013718">
    <property type="entry name" value="COQ9_C"/>
</dbReference>
<reference evidence="5" key="1">
    <citation type="submission" date="2019-12" db="EMBL/GenBank/DDBJ databases">
        <title>Comparative genomics gives insights into the taxonomy of the Azoarcus-Aromatoleum group and reveals separate origins of nif in the plant-associated Azoarcus and non-plant-associated Aromatoleum sub-groups.</title>
        <authorList>
            <person name="Lafos M."/>
            <person name="Maluk M."/>
            <person name="Batista M."/>
            <person name="Junghare M."/>
            <person name="Carmona M."/>
            <person name="Faoro H."/>
            <person name="Cruz L.M."/>
            <person name="Battistoni F."/>
            <person name="De Souza E."/>
            <person name="Pedrosa F."/>
            <person name="Chen W.-M."/>
            <person name="Poole P.S."/>
            <person name="Dixon R.A."/>
            <person name="James E.K."/>
        </authorList>
    </citation>
    <scope>NUCLEOTIDE SEQUENCE</scope>
    <source>
        <strain evidence="5">NSC3</strain>
    </source>
</reference>
<dbReference type="Gene3D" id="1.10.357.10">
    <property type="entry name" value="Tetracycline Repressor, domain 2"/>
    <property type="match status" value="1"/>
</dbReference>
<evidence type="ECO:0000313" key="5">
    <source>
        <dbReference type="EMBL" id="NMG02197.1"/>
    </source>
</evidence>
<evidence type="ECO:0000256" key="3">
    <source>
        <dbReference type="SAM" id="MobiDB-lite"/>
    </source>
</evidence>
<accession>A0A972JA95</accession>
<feature type="DNA-binding region" description="H-T-H motif" evidence="2">
    <location>
        <begin position="28"/>
        <end position="47"/>
    </location>
</feature>
<dbReference type="EMBL" id="WTVM01000016">
    <property type="protein sequence ID" value="NMG02197.1"/>
    <property type="molecule type" value="Genomic_DNA"/>
</dbReference>
<dbReference type="Proteomes" id="UP000599523">
    <property type="component" value="Unassembled WGS sequence"/>
</dbReference>
<evidence type="ECO:0000313" key="6">
    <source>
        <dbReference type="Proteomes" id="UP000599523"/>
    </source>
</evidence>
<protein>
    <submittedName>
        <fullName evidence="5">TetR family transcriptional regulator</fullName>
    </submittedName>
</protein>
<dbReference type="RefSeq" id="WP_168986982.1">
    <property type="nucleotide sequence ID" value="NZ_CAWPHM010000077.1"/>
</dbReference>
<dbReference type="InterPro" id="IPR036271">
    <property type="entry name" value="Tet_transcr_reg_TetR-rel_C_sf"/>
</dbReference>
<organism evidence="5 6">
    <name type="scientific">Azoarcus taiwanensis</name>
    <dbReference type="NCBI Taxonomy" id="666964"/>
    <lineage>
        <taxon>Bacteria</taxon>
        <taxon>Pseudomonadati</taxon>
        <taxon>Pseudomonadota</taxon>
        <taxon>Betaproteobacteria</taxon>
        <taxon>Rhodocyclales</taxon>
        <taxon>Zoogloeaceae</taxon>
        <taxon>Azoarcus</taxon>
    </lineage>
</organism>
<dbReference type="SUPFAM" id="SSF48498">
    <property type="entry name" value="Tetracyclin repressor-like, C-terminal domain"/>
    <property type="match status" value="1"/>
</dbReference>
<dbReference type="GO" id="GO:0003677">
    <property type="term" value="F:DNA binding"/>
    <property type="evidence" value="ECO:0007669"/>
    <property type="project" value="UniProtKB-UniRule"/>
</dbReference>
<gene>
    <name evidence="5" type="ORF">GPA21_04330</name>
</gene>
<feature type="region of interest" description="Disordered" evidence="3">
    <location>
        <begin position="194"/>
        <end position="218"/>
    </location>
</feature>
<dbReference type="SUPFAM" id="SSF46689">
    <property type="entry name" value="Homeodomain-like"/>
    <property type="match status" value="1"/>
</dbReference>
<dbReference type="AlphaFoldDB" id="A0A972JA95"/>
<comment type="caution">
    <text evidence="5">The sequence shown here is derived from an EMBL/GenBank/DDBJ whole genome shotgun (WGS) entry which is preliminary data.</text>
</comment>
<dbReference type="PROSITE" id="PS50977">
    <property type="entry name" value="HTH_TETR_2"/>
    <property type="match status" value="1"/>
</dbReference>
<dbReference type="InterPro" id="IPR009057">
    <property type="entry name" value="Homeodomain-like_sf"/>
</dbReference>
<name>A0A972JA95_9RHOO</name>
<feature type="domain" description="HTH tetR-type" evidence="4">
    <location>
        <begin position="5"/>
        <end position="65"/>
    </location>
</feature>
<evidence type="ECO:0000256" key="2">
    <source>
        <dbReference type="PROSITE-ProRule" id="PRU00335"/>
    </source>
</evidence>
<keyword evidence="1 2" id="KW-0238">DNA-binding</keyword>